<dbReference type="NCBIfam" id="NF007172">
    <property type="entry name" value="PRK09603.1"/>
    <property type="match status" value="1"/>
</dbReference>
<keyword evidence="7 12" id="KW-0862">Zinc</keyword>
<comment type="cofactor">
    <cofactor evidence="12">
        <name>Zn(2+)</name>
        <dbReference type="ChEBI" id="CHEBI:29105"/>
    </cofactor>
    <text evidence="12">Binds 2 Zn(2+) ions per subunit.</text>
</comment>
<dbReference type="Gene3D" id="1.10.132.30">
    <property type="match status" value="1"/>
</dbReference>
<dbReference type="SMART" id="SM00663">
    <property type="entry name" value="RPOLA_N"/>
    <property type="match status" value="1"/>
</dbReference>
<dbReference type="Gene3D" id="3.90.1800.10">
    <property type="entry name" value="RNA polymerase alpha subunit dimerisation domain"/>
    <property type="match status" value="1"/>
</dbReference>
<keyword evidence="9 11" id="KW-0804">Transcription</keyword>
<keyword evidence="5 11" id="KW-0548">Nucleotidyltransferase</keyword>
<dbReference type="InterPro" id="IPR007121">
    <property type="entry name" value="RNA_pol_bsu_CS"/>
</dbReference>
<dbReference type="InterPro" id="IPR042107">
    <property type="entry name" value="DNA-dir_RNA_pol_bsu_ext_1_sf"/>
</dbReference>
<dbReference type="NCBIfam" id="TIGR02386">
    <property type="entry name" value="rpoC_TIGR"/>
    <property type="match status" value="1"/>
</dbReference>
<dbReference type="Pfam" id="PF00562">
    <property type="entry name" value="RNA_pol_Rpb2_6"/>
    <property type="match status" value="1"/>
</dbReference>
<comment type="similarity">
    <text evidence="1">In the N-terminal section; belongs to the RNA polymerase beta chain family.</text>
</comment>
<dbReference type="FunFam" id="1.10.132.30:FF:000003">
    <property type="entry name" value="DNA-directed RNA polymerase subunit beta"/>
    <property type="match status" value="1"/>
</dbReference>
<feature type="binding site" evidence="12">
    <location>
        <position position="1859"/>
    </location>
    <ligand>
        <name>Mg(2+)</name>
        <dbReference type="ChEBI" id="CHEBI:18420"/>
    </ligand>
</feature>
<dbReference type="Pfam" id="PF04997">
    <property type="entry name" value="RNA_pol_Rpb1_1"/>
    <property type="match status" value="1"/>
</dbReference>
<feature type="binding site" evidence="12">
    <location>
        <position position="1474"/>
    </location>
    <ligand>
        <name>Zn(2+)</name>
        <dbReference type="ChEBI" id="CHEBI:29105"/>
        <label>1</label>
    </ligand>
</feature>
<dbReference type="GO" id="GO:0032549">
    <property type="term" value="F:ribonucleoside binding"/>
    <property type="evidence" value="ECO:0007669"/>
    <property type="project" value="InterPro"/>
</dbReference>
<proteinExistence type="inferred from homology"/>
<comment type="similarity">
    <text evidence="11 14">Belongs to the RNA polymerase beta chain family.</text>
</comment>
<dbReference type="InterPro" id="IPR045867">
    <property type="entry name" value="DNA-dir_RpoC_beta_prime"/>
</dbReference>
<evidence type="ECO:0000313" key="17">
    <source>
        <dbReference type="Proteomes" id="UP000254543"/>
    </source>
</evidence>
<dbReference type="CDD" id="cd02655">
    <property type="entry name" value="RNAP_beta'_C"/>
    <property type="match status" value="1"/>
</dbReference>
<dbReference type="Proteomes" id="UP000254543">
    <property type="component" value="Unassembled WGS sequence"/>
</dbReference>
<dbReference type="Pfam" id="PF00623">
    <property type="entry name" value="RNA_pol_Rpb1_2"/>
    <property type="match status" value="1"/>
</dbReference>
<dbReference type="InterPro" id="IPR007645">
    <property type="entry name" value="RNA_pol_Rpb2_3"/>
</dbReference>
<dbReference type="Pfam" id="PF04998">
    <property type="entry name" value="RNA_pol_Rpb1_5"/>
    <property type="match status" value="1"/>
</dbReference>
<comment type="function">
    <text evidence="11 13">DNA-dependent RNA polymerase catalyzes the transcription of DNA into RNA using the four ribonucleoside triphosphates as substrates.</text>
</comment>
<dbReference type="Pfam" id="PF04983">
    <property type="entry name" value="RNA_pol_Rpb1_3"/>
    <property type="match status" value="1"/>
</dbReference>
<dbReference type="Gene3D" id="1.10.150.390">
    <property type="match status" value="1"/>
</dbReference>
<dbReference type="InterPro" id="IPR012754">
    <property type="entry name" value="DNA-dir_RpoC_beta_prime_bact"/>
</dbReference>
<evidence type="ECO:0000256" key="9">
    <source>
        <dbReference type="ARBA" id="ARBA00023163"/>
    </source>
</evidence>
<accession>A0A377IR62</accession>
<dbReference type="InterPro" id="IPR014724">
    <property type="entry name" value="RNA_pol_RPB2_OB-fold"/>
</dbReference>
<dbReference type="InterPro" id="IPR007066">
    <property type="entry name" value="RNA_pol_Rpb1_3"/>
</dbReference>
<reference evidence="16 17" key="1">
    <citation type="submission" date="2018-06" db="EMBL/GenBank/DDBJ databases">
        <authorList>
            <consortium name="Pathogen Informatics"/>
            <person name="Doyle S."/>
        </authorList>
    </citation>
    <scope>NUCLEOTIDE SEQUENCE [LARGE SCALE GENOMIC DNA]</scope>
    <source>
        <strain evidence="16 17">NCTC13338</strain>
    </source>
</reference>
<evidence type="ECO:0000313" key="16">
    <source>
        <dbReference type="EMBL" id="STO82225.1"/>
    </source>
</evidence>
<evidence type="ECO:0000256" key="14">
    <source>
        <dbReference type="RuleBase" id="RU363031"/>
    </source>
</evidence>
<evidence type="ECO:0000256" key="2">
    <source>
        <dbReference type="ARBA" id="ARBA00009839"/>
    </source>
</evidence>
<dbReference type="SUPFAM" id="SSF64484">
    <property type="entry name" value="beta and beta-prime subunits of DNA dependent RNA-polymerase"/>
    <property type="match status" value="2"/>
</dbReference>
<feature type="binding site" evidence="12">
    <location>
        <position position="2185"/>
    </location>
    <ligand>
        <name>Zn(2+)</name>
        <dbReference type="ChEBI" id="CHEBI:29105"/>
        <label>2</label>
    </ligand>
</feature>
<dbReference type="Pfam" id="PF05000">
    <property type="entry name" value="RNA_pol_Rpb1_4"/>
    <property type="match status" value="1"/>
</dbReference>
<feature type="binding site" evidence="12">
    <location>
        <position position="2266"/>
    </location>
    <ligand>
        <name>Zn(2+)</name>
        <dbReference type="ChEBI" id="CHEBI:29105"/>
        <label>2</label>
    </ligand>
</feature>
<feature type="binding site" evidence="12">
    <location>
        <position position="1455"/>
    </location>
    <ligand>
        <name>Zn(2+)</name>
        <dbReference type="ChEBI" id="CHEBI:29105"/>
        <label>1</label>
    </ligand>
</feature>
<dbReference type="HAMAP" id="MF_01322">
    <property type="entry name" value="RNApol_bact_RpoC"/>
    <property type="match status" value="1"/>
</dbReference>
<keyword evidence="3 11" id="KW-0240">DNA-directed RNA polymerase</keyword>
<dbReference type="InterPro" id="IPR007120">
    <property type="entry name" value="DNA-dir_RNAP_su2_dom"/>
</dbReference>
<evidence type="ECO:0000256" key="11">
    <source>
        <dbReference type="HAMAP-Rule" id="MF_01321"/>
    </source>
</evidence>
<evidence type="ECO:0000256" key="6">
    <source>
        <dbReference type="ARBA" id="ARBA00022723"/>
    </source>
</evidence>
<dbReference type="Pfam" id="PF04565">
    <property type="entry name" value="RNA_pol_Rpb2_3"/>
    <property type="match status" value="1"/>
</dbReference>
<dbReference type="Pfam" id="PF04561">
    <property type="entry name" value="RNA_pol_Rpb2_2"/>
    <property type="match status" value="2"/>
</dbReference>
<dbReference type="InterPro" id="IPR007644">
    <property type="entry name" value="RNA_pol_bsu_protrusion"/>
</dbReference>
<dbReference type="InterPro" id="IPR007642">
    <property type="entry name" value="RNA_pol_Rpb2_2"/>
</dbReference>
<dbReference type="InterPro" id="IPR044893">
    <property type="entry name" value="RNA_pol_Rpb1_clamp_domain"/>
</dbReference>
<evidence type="ECO:0000256" key="5">
    <source>
        <dbReference type="ARBA" id="ARBA00022695"/>
    </source>
</evidence>
<dbReference type="Gene3D" id="3.90.1110.10">
    <property type="entry name" value="RNA polymerase Rpb2, domain 2"/>
    <property type="match status" value="1"/>
</dbReference>
<dbReference type="Gene3D" id="2.30.150.10">
    <property type="entry name" value="DNA-directed RNA polymerase, beta subunit, external 1 domain"/>
    <property type="match status" value="1"/>
</dbReference>
<evidence type="ECO:0000256" key="7">
    <source>
        <dbReference type="ARBA" id="ARBA00022833"/>
    </source>
</evidence>
<dbReference type="NCBIfam" id="NF001616">
    <property type="entry name" value="PRK00405.1"/>
    <property type="match status" value="1"/>
</dbReference>
<feature type="binding site" evidence="12">
    <location>
        <position position="1471"/>
    </location>
    <ligand>
        <name>Zn(2+)</name>
        <dbReference type="ChEBI" id="CHEBI:29105"/>
        <label>1</label>
    </ligand>
</feature>
<comment type="subunit">
    <text evidence="11 14">The RNAP catalytic core consists of 2 alpha, 1 beta, 1 beta' and 1 omega subunit. When a sigma factor is associated with the core the holoenzyme is formed, which can initiate transcription.</text>
</comment>
<dbReference type="Gene3D" id="4.10.860.120">
    <property type="entry name" value="RNA polymerase II, clamp domain"/>
    <property type="match status" value="1"/>
</dbReference>
<dbReference type="Gene3D" id="1.10.1790.20">
    <property type="match status" value="1"/>
</dbReference>
<evidence type="ECO:0000256" key="10">
    <source>
        <dbReference type="ARBA" id="ARBA00048552"/>
    </source>
</evidence>
<dbReference type="Gene3D" id="2.40.40.20">
    <property type="match status" value="1"/>
</dbReference>
<keyword evidence="8 12" id="KW-0460">Magnesium</keyword>
<dbReference type="InterPro" id="IPR038120">
    <property type="entry name" value="Rpb1_funnel_sf"/>
</dbReference>
<dbReference type="InterPro" id="IPR007081">
    <property type="entry name" value="RNA_pol_Rpb1_5"/>
</dbReference>
<dbReference type="InterPro" id="IPR000722">
    <property type="entry name" value="RNA_pol_asu"/>
</dbReference>
<dbReference type="GO" id="GO:0000428">
    <property type="term" value="C:DNA-directed RNA polymerase complex"/>
    <property type="evidence" value="ECO:0007669"/>
    <property type="project" value="UniProtKB-KW"/>
</dbReference>
<dbReference type="Pfam" id="PF10385">
    <property type="entry name" value="RNA_pol_Rpb2_45"/>
    <property type="match status" value="1"/>
</dbReference>
<dbReference type="InterPro" id="IPR007641">
    <property type="entry name" value="RNA_pol_Rpb2_7"/>
</dbReference>
<dbReference type="InterPro" id="IPR037034">
    <property type="entry name" value="RNA_pol_Rpb2_2_sf"/>
</dbReference>
<evidence type="ECO:0000259" key="15">
    <source>
        <dbReference type="SMART" id="SM00663"/>
    </source>
</evidence>
<dbReference type="GO" id="GO:0000287">
    <property type="term" value="F:magnesium ion binding"/>
    <property type="evidence" value="ECO:0007669"/>
    <property type="project" value="UniProtKB-UniRule"/>
</dbReference>
<feature type="binding site" evidence="12">
    <location>
        <position position="2269"/>
    </location>
    <ligand>
        <name>Zn(2+)</name>
        <dbReference type="ChEBI" id="CHEBI:29105"/>
        <label>2</label>
    </ligand>
</feature>
<protein>
    <recommendedName>
        <fullName evidence="11 12">Multifunctional fusion protein</fullName>
    </recommendedName>
    <domain>
        <recommendedName>
            <fullName evidence="11">DNA-directed RNA polymerase subunit beta</fullName>
            <shortName evidence="11">RNAP subunit beta</shortName>
            <ecNumber evidence="11">2.7.7.6</ecNumber>
        </recommendedName>
        <alternativeName>
            <fullName evidence="11">RNA polymerase subunit beta</fullName>
        </alternativeName>
        <alternativeName>
            <fullName evidence="11">Transcriptase subunit beta</fullName>
        </alternativeName>
    </domain>
    <domain>
        <recommendedName>
            <fullName evidence="12">DNA-directed RNA polymerase subunit beta'</fullName>
            <shortName evidence="12">RNAP subunit beta'</shortName>
        </recommendedName>
        <alternativeName>
            <fullName evidence="12">RNA polymerase subunit beta'</fullName>
        </alternativeName>
        <alternativeName>
            <fullName evidence="12">Transcriptase subunit beta'</fullName>
        </alternativeName>
    </domain>
</protein>
<dbReference type="CDD" id="cd00653">
    <property type="entry name" value="RNA_pol_B_RPB2"/>
    <property type="match status" value="1"/>
</dbReference>
<comment type="similarity">
    <text evidence="2">In the C-terminal section; belongs to the RNA polymerase beta' chain family.</text>
</comment>
<feature type="binding site" evidence="12">
    <location>
        <position position="1855"/>
    </location>
    <ligand>
        <name>Mg(2+)</name>
        <dbReference type="ChEBI" id="CHEBI:18420"/>
    </ligand>
</feature>
<dbReference type="PROSITE" id="PS01166">
    <property type="entry name" value="RNA_POL_BETA"/>
    <property type="match status" value="1"/>
</dbReference>
<dbReference type="Pfam" id="PF04560">
    <property type="entry name" value="RNA_pol_Rpb2_7"/>
    <property type="match status" value="1"/>
</dbReference>
<feature type="binding site" evidence="12">
    <location>
        <position position="2259"/>
    </location>
    <ligand>
        <name>Zn(2+)</name>
        <dbReference type="ChEBI" id="CHEBI:29105"/>
        <label>2</label>
    </ligand>
</feature>
<dbReference type="Pfam" id="PF04563">
    <property type="entry name" value="RNA_pol_Rpb2_1"/>
    <property type="match status" value="1"/>
</dbReference>
<dbReference type="Gene3D" id="1.10.274.100">
    <property type="entry name" value="RNA polymerase Rpb1, domain 3"/>
    <property type="match status" value="2"/>
</dbReference>
<dbReference type="Gene3D" id="2.40.50.150">
    <property type="match status" value="1"/>
</dbReference>
<dbReference type="InterPro" id="IPR010243">
    <property type="entry name" value="RNA_pol_bsu_bac"/>
</dbReference>
<evidence type="ECO:0000256" key="1">
    <source>
        <dbReference type="ARBA" id="ARBA00007616"/>
    </source>
</evidence>
<dbReference type="InterPro" id="IPR006592">
    <property type="entry name" value="RNA_pol_N"/>
</dbReference>
<dbReference type="InterPro" id="IPR019462">
    <property type="entry name" value="DNA-dir_RNA_pol_bsu_external_1"/>
</dbReference>
<dbReference type="InterPro" id="IPR037033">
    <property type="entry name" value="DNA-dir_RNAP_su2_hyb_sf"/>
</dbReference>
<dbReference type="GO" id="GO:0003677">
    <property type="term" value="F:DNA binding"/>
    <property type="evidence" value="ECO:0007669"/>
    <property type="project" value="UniProtKB-UniRule"/>
</dbReference>
<evidence type="ECO:0000256" key="12">
    <source>
        <dbReference type="HAMAP-Rule" id="MF_01322"/>
    </source>
</evidence>
<dbReference type="GO" id="GO:0008270">
    <property type="term" value="F:zinc ion binding"/>
    <property type="evidence" value="ECO:0007669"/>
    <property type="project" value="UniProtKB-UniRule"/>
</dbReference>
<dbReference type="Gene3D" id="3.90.1100.10">
    <property type="match status" value="2"/>
</dbReference>
<dbReference type="CDD" id="cd01609">
    <property type="entry name" value="RNAP_beta'_N"/>
    <property type="match status" value="1"/>
</dbReference>
<keyword evidence="4 11" id="KW-0808">Transferase</keyword>
<organism evidence="16 17">
    <name type="scientific">Helicobacter pylori</name>
    <name type="common">Campylobacter pylori</name>
    <dbReference type="NCBI Taxonomy" id="210"/>
    <lineage>
        <taxon>Bacteria</taxon>
        <taxon>Pseudomonadati</taxon>
        <taxon>Campylobacterota</taxon>
        <taxon>Epsilonproteobacteria</taxon>
        <taxon>Campylobacterales</taxon>
        <taxon>Helicobacteraceae</taxon>
        <taxon>Helicobacter</taxon>
    </lineage>
</organism>
<dbReference type="HAMAP" id="MF_01321">
    <property type="entry name" value="RNApol_bact_RpoB"/>
    <property type="match status" value="1"/>
</dbReference>
<comment type="cofactor">
    <cofactor evidence="12">
        <name>Mg(2+)</name>
        <dbReference type="ChEBI" id="CHEBI:18420"/>
    </cofactor>
    <text evidence="12">Binds 1 Mg(2+) ion per subunit.</text>
</comment>
<dbReference type="GO" id="GO:0003899">
    <property type="term" value="F:DNA-directed RNA polymerase activity"/>
    <property type="evidence" value="ECO:0007669"/>
    <property type="project" value="UniProtKB-UniRule"/>
</dbReference>
<dbReference type="Gene3D" id="1.10.40.90">
    <property type="match status" value="1"/>
</dbReference>
<keyword evidence="6 12" id="KW-0479">Metal-binding</keyword>
<evidence type="ECO:0000256" key="13">
    <source>
        <dbReference type="RuleBase" id="RU004279"/>
    </source>
</evidence>
<evidence type="ECO:0000256" key="3">
    <source>
        <dbReference type="ARBA" id="ARBA00022478"/>
    </source>
</evidence>
<dbReference type="Gene3D" id="2.40.50.100">
    <property type="match status" value="4"/>
</dbReference>
<dbReference type="Gene3D" id="2.40.270.10">
    <property type="entry name" value="DNA-directed RNA polymerase, subunit 2, domain 6"/>
    <property type="match status" value="1"/>
</dbReference>
<dbReference type="EC" id="2.7.7.6" evidence="11"/>
<dbReference type="InterPro" id="IPR042102">
    <property type="entry name" value="RNA_pol_Rpb1_3_sf"/>
</dbReference>
<feature type="binding site" evidence="12">
    <location>
        <position position="1457"/>
    </location>
    <ligand>
        <name>Zn(2+)</name>
        <dbReference type="ChEBI" id="CHEBI:29105"/>
        <label>1</label>
    </ligand>
</feature>
<sequence length="2896" mass="324384">MIKGLKYVKKIPLKNRLRADFTKTPTDLEVPNLLLLQRDSYDSFLYSKDGKESGIEKVFKSIFPIQDEHSRITLEYAGCEFGKSKYTVREAMERGITYSIPLKIKVRLILWEKDTKSGEKNGIKDIKEQSIFIREIPLMTERTSFIINGVERVVVNQLHRSPGVIFKEEESSTSLNKLIYTGQIIPDRGSWLYFEYDSKDVLYARINKRRKVPVTVLFRAMDYQKQDIIKMFYPLVKVRYENDKYLIPFTSLDANQRMEFDLKDPQGKIILLAGKKLTSRKIKELKESHLEWVEYPMDILINRHLAEPVMVGKEVLLDMLTQLDKNRLEKIHDLGVQEFVIINDLALGHDASIIHSFLADYESLKLLKQTEKIDDENALAAIRIHKVMKPGDPVTTEVAKQFVKKLFFDPERYDLTMVGRMKMNHKLGLHVPDYITTLTHEDIITTVKYLMKIKNNQGKIDDRDHLGNRRIRAVGELLANELHSGLVKMQKTIKDKLTTMSGAFDSLMPHDLVNSKMITSAIMEFFMGGQLSQFMDQTNPLSEVTHKRRLSALGEGGLVKDRVGFEARDVHPTHYGRICPIETPEGQNIGLINTLSTFTRVNDLGFIEAPYKKVVDGKVVGETIYLTAIQEDSHIIAPASTPIDEEGNILGDLIETRVEGEIVLNEKSKVTLMDLSSSMLVGVAASLIPFLEHDDANRALMGTNMQRQAVPLLRSDAPIVGTGIEKIIARDSWGAIKANRTGVVEKIDSKNIYILGEGKEEAYIDAYSLQKNLRTNQNTSFNQVPIVKVGDKVEAGQIIADGPSMDRGELALGKNVRVAFMPWNGYNFEDAIVVSERITKDDVFTSTHIYEKEVDARELKHGVEEFTADIPDVKEEALAHLDESGIVKVGTYVSAGMILVGKTSPKGEIKSTPEERLLRAIFGDKAGHVVNKSLYCPPSLEGTVIDVKVFTKKGYEKDARVLSAYEEEKAKLDMEHFDRLTMLNREELLRVSSLLSQAILEESFSHNGKDYKEGDQIPKEEIASINRFTLASLVKKYSKEVQNHYEITKNNFLEQKKVLGEEHEEKLSILEKDDILPNGVTKKVKLYIATKRKLKVGDKMAGRHGNKGIVSNIVPVADMPYTADGEPVDIVLNPLGVPSRMNIGQILEMHLGLVGKEFGKQIASMLEDKTKDFAKELRAKMLEIANAINEKDPLTIHVLENCSDEELLEYAKDWSKGVKMAIPVFEGISQEKFYKLFELAKIAMDGKMDLYDGRTGEKMRERVNVGYMYMIKLHHLVDEKVHARSTGPYSLVTHQPVGGKALFGGQRFGEMEVWALEAYGAAHTLKEMLTIKSDDIRGRENAYRAIAKGEQVGESEIPETFYVLTKELQSLALDINIFGDDVDEDGAPKPIVIKEDDRPKDFSSFQLTLASPEKIHSWSYGEVKKPETINYRTLKPERDGLFCMKIFGPTKDYECLCGKYKKPRFKDIGTCEKCGVAITHSKVRRFRMGHIELATPVAHIWYVNSLPSRIGTLLGVKMKDLERVLYYEAYIVKEPGEAAYDNEGTKLVMKYDILNEEQYQNISRRYEDRGFVAQMGGEAIKDLLEEIDLITLLQSLKEEVKDTNSDAKKKKLIKRLKVVESFLNSGNRPEWMMLTVLPVLPPDLRPLVALDGGKFAVSDVNELYRRVINRNQRLKRLMELGAPEIIVRNEKRMLQEAVDVLFDNGRSTNAVKGANKRPLKSLSEIIKGKQGRFRQNLLGKRVDFSGRSVIVVGPNLKMDECGLPKNMALELFKPHLLSKLEERGYATTLKQAKRMIEQKSNEVWECLQEITEGYPVLLNRAPTLHKQSIQAFHPKLIDGKAIQLHPLVCSAFNADFDGDQMAVHVPLSQEAIAECKVLMLSSMNILLPASGKAVAIPSQDMVLGLYYLSLEKSGVKGEHKLFSSVNEIITAIDTKELDIHAKIRVLDQGNIIATSAGRMIIKSILPDFIPTDLWNRPMKKKDIGVLVDYVHKVGGIGITATFLDNLKTLGFRYATKAGISISMEDIITPKDKQKMVEKAKVEVKKIQQQYDQGLLTDQERYNKIIDTWTEVNDRMSKEMMTAIAQDKEGFNSIYMMADSGARGSAAQIRQLSAMRGLMTKPDGSIIETPIISNFKEGLNVLEYFNSTHGARKGLADTALKTANAGYLTRKLIDVSQNVKVVSDDCGTHEGIEITDIAVGSELIEPLEERIFGRVLLEDVIDPITNEILLYADTLIDEEGAKKVVEAGIKSITIRTPVTCKAPKGVCAKCYGLNLGEGKMSYPGEAVGVVAAQSIGEPGTQLTLRTFHVGGTASRSQDEREIVASKEGFVRFYNLRTYTNKEGKNIIANRRNASILVVEPKIKAPFDGELRIETVYEEVVVSVKNGDQEAKFVLRRSDIVKPSELAGVGGKIEGKVYLPYASGHKVHKGGSIADIIQEGWNVPNRIPYASELLVKDNDPIAQDVYAKEKGVIKYYVLEANHLERTHGVKKGDIVSEKGLFAVVADDNGREAARHYIARGSEILIDDNSEVSANSVISKPTTNTFKTIATWDPYNTPIIADFKGKVSFVDIIAGVTVAEKEDENTGITSLVVNDYIPSGYKPSLFLEGANGEEVRYFLEPKTSIAISDGSSVEQAEVLAKIPKATVKSRDITGGLPRVSELFEARKPKPKDVAILSEVDGIVSFGKPIRNKEHIIVTSKDGRSMDYFVDKGKQILVHADEFVHAGEAMTDGVISSHDILRISGEKELYKYIVSEVQQVYRRQGVSIADKHIEIIVSQMLRQVRILDSGDSKFIEGDLVSKKLFKEENARVIALKGEPAIAEPVLLGITRAAIGSDSIISAASFQETTKVLTEASIAMKKDFLEDLKENVVLGRMIPVGTGMYKNKKIVLRALEDDPKF</sequence>
<feature type="binding site" evidence="12">
    <location>
        <position position="1857"/>
    </location>
    <ligand>
        <name>Mg(2+)</name>
        <dbReference type="ChEBI" id="CHEBI:18420"/>
    </ligand>
</feature>
<name>A0A377IR62_HELPX</name>
<evidence type="ECO:0000256" key="4">
    <source>
        <dbReference type="ARBA" id="ARBA00022679"/>
    </source>
</evidence>
<comment type="similarity">
    <text evidence="12 13">Belongs to the RNA polymerase beta' chain family.</text>
</comment>
<dbReference type="NCBIfam" id="TIGR02013">
    <property type="entry name" value="rpoB"/>
    <property type="match status" value="1"/>
</dbReference>
<dbReference type="InterPro" id="IPR015712">
    <property type="entry name" value="DNA-dir_RNA_pol_su2"/>
</dbReference>
<feature type="domain" description="RNA polymerase N-terminal" evidence="15">
    <location>
        <begin position="1630"/>
        <end position="1909"/>
    </location>
</feature>
<dbReference type="PANTHER" id="PTHR19376">
    <property type="entry name" value="DNA-DIRECTED RNA POLYMERASE"/>
    <property type="match status" value="1"/>
</dbReference>
<dbReference type="InterPro" id="IPR007080">
    <property type="entry name" value="RNA_pol_Rpb1_1"/>
</dbReference>
<evidence type="ECO:0000256" key="8">
    <source>
        <dbReference type="ARBA" id="ARBA00022842"/>
    </source>
</evidence>
<dbReference type="InterPro" id="IPR007083">
    <property type="entry name" value="RNA_pol_Rpb1_4"/>
</dbReference>
<dbReference type="EMBL" id="UGHQ01000001">
    <property type="protein sequence ID" value="STO82225.1"/>
    <property type="molecule type" value="Genomic_DNA"/>
</dbReference>
<comment type="catalytic activity">
    <reaction evidence="10 11 13">
        <text>RNA(n) + a ribonucleoside 5'-triphosphate = RNA(n+1) + diphosphate</text>
        <dbReference type="Rhea" id="RHEA:21248"/>
        <dbReference type="Rhea" id="RHEA-COMP:14527"/>
        <dbReference type="Rhea" id="RHEA-COMP:17342"/>
        <dbReference type="ChEBI" id="CHEBI:33019"/>
        <dbReference type="ChEBI" id="CHEBI:61557"/>
        <dbReference type="ChEBI" id="CHEBI:140395"/>
        <dbReference type="EC" id="2.7.7.6"/>
    </reaction>
</comment>
<dbReference type="GO" id="GO:0006351">
    <property type="term" value="P:DNA-templated transcription"/>
    <property type="evidence" value="ECO:0007669"/>
    <property type="project" value="UniProtKB-UniRule"/>
</dbReference>
<gene>
    <name evidence="16" type="primary">rpoBC</name>
    <name evidence="11" type="synonym">rpoB</name>
    <name evidence="12" type="synonym">rpoC</name>
    <name evidence="16" type="ORF">NCTC13338_00323</name>
</gene>
<dbReference type="PANTHER" id="PTHR19376:SF54">
    <property type="entry name" value="DNA-DIRECTED RNA POLYMERASE SUBUNIT BETA"/>
    <property type="match status" value="1"/>
</dbReference>